<keyword evidence="1" id="KW-0472">Membrane</keyword>
<feature type="transmembrane region" description="Helical" evidence="1">
    <location>
        <begin position="817"/>
        <end position="835"/>
    </location>
</feature>
<feature type="transmembrane region" description="Helical" evidence="1">
    <location>
        <begin position="847"/>
        <end position="864"/>
    </location>
</feature>
<feature type="transmembrane region" description="Helical" evidence="1">
    <location>
        <begin position="249"/>
        <end position="272"/>
    </location>
</feature>
<name>A0A6L6Q0K5_9BURK</name>
<dbReference type="Pfam" id="PF10101">
    <property type="entry name" value="DUF2339"/>
    <property type="match status" value="2"/>
</dbReference>
<reference evidence="2 3" key="1">
    <citation type="submission" date="2019-11" db="EMBL/GenBank/DDBJ databases">
        <title>Type strains purchased from KCTC, JCM and DSMZ.</title>
        <authorList>
            <person name="Lu H."/>
        </authorList>
    </citation>
    <scope>NUCLEOTIDE SEQUENCE [LARGE SCALE GENOMIC DNA]</scope>
    <source>
        <strain evidence="2 3">KCTC 42409</strain>
    </source>
</reference>
<accession>A0A6L6Q0K5</accession>
<feature type="transmembrane region" description="Helical" evidence="1">
    <location>
        <begin position="118"/>
        <end position="138"/>
    </location>
</feature>
<feature type="transmembrane region" description="Helical" evidence="1">
    <location>
        <begin position="388"/>
        <end position="405"/>
    </location>
</feature>
<evidence type="ECO:0000313" key="2">
    <source>
        <dbReference type="EMBL" id="MTW02768.1"/>
    </source>
</evidence>
<dbReference type="EMBL" id="WNLA01000006">
    <property type="protein sequence ID" value="MTW02768.1"/>
    <property type="molecule type" value="Genomic_DNA"/>
</dbReference>
<feature type="transmembrane region" description="Helical" evidence="1">
    <location>
        <begin position="195"/>
        <end position="213"/>
    </location>
</feature>
<feature type="transmembrane region" description="Helical" evidence="1">
    <location>
        <begin position="278"/>
        <end position="297"/>
    </location>
</feature>
<keyword evidence="1" id="KW-0812">Transmembrane</keyword>
<feature type="transmembrane region" description="Helical" evidence="1">
    <location>
        <begin position="93"/>
        <end position="112"/>
    </location>
</feature>
<sequence>MEQGNTQPAFSTGSGGGRPPPADFNERLREWLFGGNVVAKLGLLILFMGLCFLLKYLAGTYVIPNEYLVAGVAAGALALLAWGWSIRAKRPSISLPVQGTALSLLMVVTFAASKTFQLIPDLTAIALLGIFVAFTCLLAVLQDSVWLAVFGIIGGFATPVILSSGGGSQIALFTWCAVLNAGIIAIAALKSWRPLNVLGFICTFTLATSWGVLHYDPSDYPASQSFLVLFLLMYIAVAIFYARQQAPRLTHYVDGTLVFGAPLAAMGLQYGLVADMRYGMAYSALALAALYLCLAIFVKRRMGENCRLLGEAFLALGIVSATLAIPYGVDDHWMSAAWALEAAGVIWTGLRQRRPLAWGFGLLVQLASWVSFLRAVSLMSQEDIARTHMAIGFAVLAVAAFFIALQLRAADAAALQPCSADTGKGLAEMLLPIAAVWLLAGAWLEVFVQAEGYAELNWMVASALAVAALLYQIYLRWQWPSAAWLAQVALVMSGVTFLLMTNLSWAYDTGSFIDSAIPAALMLAVSLSYVCERRHTANPDAGGNRTLLAIAGAAWFIVALPALAAWGSGVAAVQLPFETLPFSWSLYLMLVAALSAVVLFIAQRRVWPQLMWLSAPAFGAQLFAGGAMLAWLYLFDMLPDAALCAAGVLAWVAASYALALWRRTGWITHGATPTLLHLQLVALPLLMIWPALRLLLADTLPRDSQWLLYVPAWGTMAAMAWLLRRASLGAWPLAPLALWHRRVTLRIAVAWSLTVAVVWNFTFDGSMAPLPFVPLLNPLDLTTGFAALLAIAYWRASAPEVRSRWASRMQLAGAGGAWLWFNLVLLRSVSHYLGIDYTFDALMASKFTQAMLSLVWAGTALALMRHAAVRIHPRQWGVGAALLAAVVAKLFLLDVHNRTGPDGIAAFIGVGLLMVIIGYAAPLPRRTNGAA</sequence>
<feature type="transmembrane region" description="Helical" evidence="1">
    <location>
        <begin position="145"/>
        <end position="164"/>
    </location>
</feature>
<feature type="transmembrane region" description="Helical" evidence="1">
    <location>
        <begin position="584"/>
        <end position="603"/>
    </location>
</feature>
<dbReference type="PANTHER" id="PTHR38434:SF1">
    <property type="entry name" value="BLL2549 PROTEIN"/>
    <property type="match status" value="1"/>
</dbReference>
<dbReference type="RefSeq" id="WP_155439160.1">
    <property type="nucleotide sequence ID" value="NZ_WNLA01000006.1"/>
</dbReference>
<feature type="transmembrane region" description="Helical" evidence="1">
    <location>
        <begin position="456"/>
        <end position="475"/>
    </location>
</feature>
<proteinExistence type="predicted"/>
<feature type="transmembrane region" description="Helical" evidence="1">
    <location>
        <begin position="357"/>
        <end position="376"/>
    </location>
</feature>
<evidence type="ECO:0000313" key="3">
    <source>
        <dbReference type="Proteomes" id="UP000484015"/>
    </source>
</evidence>
<dbReference type="Proteomes" id="UP000484015">
    <property type="component" value="Unassembled WGS sequence"/>
</dbReference>
<feature type="transmembrane region" description="Helical" evidence="1">
    <location>
        <begin position="543"/>
        <end position="564"/>
    </location>
</feature>
<dbReference type="OrthoDB" id="207428at2"/>
<organism evidence="2 3">
    <name type="scientific">Pseudoduganella ginsengisoli</name>
    <dbReference type="NCBI Taxonomy" id="1462440"/>
    <lineage>
        <taxon>Bacteria</taxon>
        <taxon>Pseudomonadati</taxon>
        <taxon>Pseudomonadota</taxon>
        <taxon>Betaproteobacteria</taxon>
        <taxon>Burkholderiales</taxon>
        <taxon>Oxalobacteraceae</taxon>
        <taxon>Telluria group</taxon>
        <taxon>Pseudoduganella</taxon>
    </lineage>
</organism>
<feature type="transmembrane region" description="Helical" evidence="1">
    <location>
        <begin position="876"/>
        <end position="892"/>
    </location>
</feature>
<feature type="transmembrane region" description="Helical" evidence="1">
    <location>
        <begin position="704"/>
        <end position="723"/>
    </location>
</feature>
<feature type="transmembrane region" description="Helical" evidence="1">
    <location>
        <begin position="610"/>
        <end position="634"/>
    </location>
</feature>
<feature type="transmembrane region" description="Helical" evidence="1">
    <location>
        <begin position="743"/>
        <end position="763"/>
    </location>
</feature>
<feature type="transmembrane region" description="Helical" evidence="1">
    <location>
        <begin position="67"/>
        <end position="86"/>
    </location>
</feature>
<feature type="transmembrane region" description="Helical" evidence="1">
    <location>
        <begin position="904"/>
        <end position="923"/>
    </location>
</feature>
<evidence type="ECO:0000256" key="1">
    <source>
        <dbReference type="SAM" id="Phobius"/>
    </source>
</evidence>
<feature type="transmembrane region" description="Helical" evidence="1">
    <location>
        <begin position="482"/>
        <end position="500"/>
    </location>
</feature>
<gene>
    <name evidence="2" type="ORF">GM668_11815</name>
</gene>
<feature type="transmembrane region" description="Helical" evidence="1">
    <location>
        <begin position="225"/>
        <end position="242"/>
    </location>
</feature>
<keyword evidence="1" id="KW-1133">Transmembrane helix</keyword>
<feature type="transmembrane region" description="Helical" evidence="1">
    <location>
        <begin position="426"/>
        <end position="444"/>
    </location>
</feature>
<feature type="transmembrane region" description="Helical" evidence="1">
    <location>
        <begin position="640"/>
        <end position="661"/>
    </location>
</feature>
<feature type="transmembrane region" description="Helical" evidence="1">
    <location>
        <begin position="309"/>
        <end position="327"/>
    </location>
</feature>
<keyword evidence="3" id="KW-1185">Reference proteome</keyword>
<feature type="transmembrane region" description="Helical" evidence="1">
    <location>
        <begin position="775"/>
        <end position="796"/>
    </location>
</feature>
<comment type="caution">
    <text evidence="2">The sequence shown here is derived from an EMBL/GenBank/DDBJ whole genome shotgun (WGS) entry which is preliminary data.</text>
</comment>
<feature type="transmembrane region" description="Helical" evidence="1">
    <location>
        <begin position="673"/>
        <end position="692"/>
    </location>
</feature>
<dbReference type="AlphaFoldDB" id="A0A6L6Q0K5"/>
<dbReference type="InterPro" id="IPR019286">
    <property type="entry name" value="DUF2339_TM"/>
</dbReference>
<feature type="transmembrane region" description="Helical" evidence="1">
    <location>
        <begin position="170"/>
        <end position="188"/>
    </location>
</feature>
<dbReference type="PANTHER" id="PTHR38434">
    <property type="entry name" value="BLL2549 PROTEIN"/>
    <property type="match status" value="1"/>
</dbReference>
<feature type="transmembrane region" description="Helical" evidence="1">
    <location>
        <begin position="37"/>
        <end position="61"/>
    </location>
</feature>
<protein>
    <submittedName>
        <fullName evidence="2">DUF2339 domain-containing protein</fullName>
    </submittedName>
</protein>